<evidence type="ECO:0000313" key="2">
    <source>
        <dbReference type="Proteomes" id="UP000177328"/>
    </source>
</evidence>
<protein>
    <submittedName>
        <fullName evidence="1">Uncharacterized protein</fullName>
    </submittedName>
</protein>
<sequence>MPETPEQIAAANASAKEEFRQSVLAGVAHAAEEEKKTTLVEPEESIQQPSVPLKERLHQWSIKARAGLRLIPEVLTMRDRAWENYAVRVIRNEPGLSPRLITTLVTEDPKKFFDDPRFREVLADKAGSNFNPVDDSAILRRSIMQAPNTSAARAQLESKLRVTAP</sequence>
<comment type="caution">
    <text evidence="1">The sequence shown here is derived from an EMBL/GenBank/DDBJ whole genome shotgun (WGS) entry which is preliminary data.</text>
</comment>
<reference evidence="1 2" key="1">
    <citation type="journal article" date="2016" name="Nat. Commun.">
        <title>Thousands of microbial genomes shed light on interconnected biogeochemical processes in an aquifer system.</title>
        <authorList>
            <person name="Anantharaman K."/>
            <person name="Brown C.T."/>
            <person name="Hug L.A."/>
            <person name="Sharon I."/>
            <person name="Castelle C.J."/>
            <person name="Probst A.J."/>
            <person name="Thomas B.C."/>
            <person name="Singh A."/>
            <person name="Wilkins M.J."/>
            <person name="Karaoz U."/>
            <person name="Brodie E.L."/>
            <person name="Williams K.H."/>
            <person name="Hubbard S.S."/>
            <person name="Banfield J.F."/>
        </authorList>
    </citation>
    <scope>NUCLEOTIDE SEQUENCE [LARGE SCALE GENOMIC DNA]</scope>
</reference>
<gene>
    <name evidence="1" type="ORF">A3D25_05520</name>
</gene>
<dbReference type="Proteomes" id="UP000177328">
    <property type="component" value="Unassembled WGS sequence"/>
</dbReference>
<evidence type="ECO:0000313" key="1">
    <source>
        <dbReference type="EMBL" id="OGE40706.1"/>
    </source>
</evidence>
<proteinExistence type="predicted"/>
<accession>A0A1F5KIE4</accession>
<name>A0A1F5KIE4_9BACT</name>
<dbReference type="EMBL" id="MFDD01000006">
    <property type="protein sequence ID" value="OGE40706.1"/>
    <property type="molecule type" value="Genomic_DNA"/>
</dbReference>
<organism evidence="1 2">
    <name type="scientific">Candidatus Daviesbacteria bacterium RIFCSPHIGHO2_02_FULL_43_12</name>
    <dbReference type="NCBI Taxonomy" id="1797776"/>
    <lineage>
        <taxon>Bacteria</taxon>
        <taxon>Candidatus Daviesiibacteriota</taxon>
    </lineage>
</organism>
<dbReference type="AlphaFoldDB" id="A0A1F5KIE4"/>